<feature type="transmembrane region" description="Helical" evidence="5">
    <location>
        <begin position="97"/>
        <end position="117"/>
    </location>
</feature>
<evidence type="ECO:0000313" key="7">
    <source>
        <dbReference type="Proteomes" id="UP000509302"/>
    </source>
</evidence>
<sequence>MQIKKIVFYVATGILTAIMLYSVQMYFRNPDAIASYFESVQYPGYLVYPLAIAKVLGLVAIWGNFSRSLKEWAYAGFFFDVTLALTAHMVAKDGGELFSIIAFFALMISYFTGKTVCP</sequence>
<evidence type="ECO:0000313" key="6">
    <source>
        <dbReference type="EMBL" id="QLG45446.1"/>
    </source>
</evidence>
<proteinExistence type="predicted"/>
<evidence type="ECO:0000256" key="5">
    <source>
        <dbReference type="SAM" id="Phobius"/>
    </source>
</evidence>
<feature type="transmembrane region" description="Helical" evidence="5">
    <location>
        <begin position="47"/>
        <end position="65"/>
    </location>
</feature>
<gene>
    <name evidence="6" type="ORF">HYG79_08840</name>
</gene>
<comment type="subcellular location">
    <subcellularLocation>
        <location evidence="1">Membrane</location>
        <topology evidence="1">Multi-pass membrane protein</topology>
    </subcellularLocation>
</comment>
<dbReference type="InterPro" id="IPR032808">
    <property type="entry name" value="DoxX"/>
</dbReference>
<evidence type="ECO:0000256" key="3">
    <source>
        <dbReference type="ARBA" id="ARBA00022989"/>
    </source>
</evidence>
<dbReference type="AlphaFoldDB" id="A0A7H9APU0"/>
<dbReference type="RefSeq" id="WP_179241735.1">
    <property type="nucleotide sequence ID" value="NZ_CP058595.1"/>
</dbReference>
<dbReference type="EMBL" id="CP058595">
    <property type="protein sequence ID" value="QLG45446.1"/>
    <property type="molecule type" value="Genomic_DNA"/>
</dbReference>
<reference evidence="6 7" key="1">
    <citation type="journal article" date="2006" name="Int. J. Syst. Evol. Microbiol.">
        <title>Costertonia aggregata gen. nov., sp. nov., a mesophilic marine bacterium of the family Flavobacteriaceae, isolated from a mature biofilm.</title>
        <authorList>
            <person name="Kwon K.K."/>
            <person name="Lee Y.K."/>
            <person name="Lee H.K."/>
        </authorList>
    </citation>
    <scope>NUCLEOTIDE SEQUENCE [LARGE SCALE GENOMIC DNA]</scope>
    <source>
        <strain evidence="6 7">KCCM 42265</strain>
    </source>
</reference>
<dbReference type="KEGG" id="cagg:HYG79_08840"/>
<feature type="transmembrane region" description="Helical" evidence="5">
    <location>
        <begin position="7"/>
        <end position="27"/>
    </location>
</feature>
<dbReference type="Pfam" id="PF13564">
    <property type="entry name" value="DoxX_2"/>
    <property type="match status" value="1"/>
</dbReference>
<evidence type="ECO:0000256" key="4">
    <source>
        <dbReference type="ARBA" id="ARBA00023136"/>
    </source>
</evidence>
<accession>A0A7H9APU0</accession>
<dbReference type="GO" id="GO:0016020">
    <property type="term" value="C:membrane"/>
    <property type="evidence" value="ECO:0007669"/>
    <property type="project" value="UniProtKB-SubCell"/>
</dbReference>
<keyword evidence="7" id="KW-1185">Reference proteome</keyword>
<feature type="transmembrane region" description="Helical" evidence="5">
    <location>
        <begin position="72"/>
        <end position="91"/>
    </location>
</feature>
<protein>
    <submittedName>
        <fullName evidence="6">DoxX family protein</fullName>
    </submittedName>
</protein>
<organism evidence="6 7">
    <name type="scientific">Costertonia aggregata</name>
    <dbReference type="NCBI Taxonomy" id="343403"/>
    <lineage>
        <taxon>Bacteria</taxon>
        <taxon>Pseudomonadati</taxon>
        <taxon>Bacteroidota</taxon>
        <taxon>Flavobacteriia</taxon>
        <taxon>Flavobacteriales</taxon>
        <taxon>Flavobacteriaceae</taxon>
        <taxon>Costertonia</taxon>
    </lineage>
</organism>
<evidence type="ECO:0000256" key="2">
    <source>
        <dbReference type="ARBA" id="ARBA00022692"/>
    </source>
</evidence>
<evidence type="ECO:0000256" key="1">
    <source>
        <dbReference type="ARBA" id="ARBA00004141"/>
    </source>
</evidence>
<dbReference type="Proteomes" id="UP000509302">
    <property type="component" value="Chromosome"/>
</dbReference>
<name>A0A7H9APU0_9FLAO</name>
<keyword evidence="3 5" id="KW-1133">Transmembrane helix</keyword>
<keyword evidence="2 5" id="KW-0812">Transmembrane</keyword>
<keyword evidence="4 5" id="KW-0472">Membrane</keyword>